<reference evidence="3" key="1">
    <citation type="submission" date="2018-01" db="EMBL/GenBank/DDBJ databases">
        <title>An insight into the sialome of Amazonian anophelines.</title>
        <authorList>
            <person name="Ribeiro J.M."/>
            <person name="Scarpassa V."/>
            <person name="Calvo E."/>
        </authorList>
    </citation>
    <scope>NUCLEOTIDE SEQUENCE</scope>
    <source>
        <tissue evidence="3">Salivary glands</tissue>
    </source>
</reference>
<feature type="compositionally biased region" description="Low complexity" evidence="1">
    <location>
        <begin position="1367"/>
        <end position="1393"/>
    </location>
</feature>
<feature type="transmembrane region" description="Helical" evidence="2">
    <location>
        <begin position="711"/>
        <end position="740"/>
    </location>
</feature>
<dbReference type="PANTHER" id="PTHR37686">
    <property type="entry name" value="LD36006P"/>
    <property type="match status" value="1"/>
</dbReference>
<feature type="transmembrane region" description="Helical" evidence="2">
    <location>
        <begin position="746"/>
        <end position="764"/>
    </location>
</feature>
<keyword evidence="2" id="KW-0472">Membrane</keyword>
<keyword evidence="2" id="KW-1133">Transmembrane helix</keyword>
<organism evidence="3">
    <name type="scientific">Anopheles marajoara</name>
    <dbReference type="NCBI Taxonomy" id="58244"/>
    <lineage>
        <taxon>Eukaryota</taxon>
        <taxon>Metazoa</taxon>
        <taxon>Ecdysozoa</taxon>
        <taxon>Arthropoda</taxon>
        <taxon>Hexapoda</taxon>
        <taxon>Insecta</taxon>
        <taxon>Pterygota</taxon>
        <taxon>Neoptera</taxon>
        <taxon>Endopterygota</taxon>
        <taxon>Diptera</taxon>
        <taxon>Nematocera</taxon>
        <taxon>Culicoidea</taxon>
        <taxon>Culicidae</taxon>
        <taxon>Anophelinae</taxon>
        <taxon>Anopheles</taxon>
    </lineage>
</organism>
<accession>A0A2M4B9E9</accession>
<feature type="region of interest" description="Disordered" evidence="1">
    <location>
        <begin position="1349"/>
        <end position="1393"/>
    </location>
</feature>
<dbReference type="EMBL" id="GGFJ01000491">
    <property type="protein sequence ID" value="MBW49632.1"/>
    <property type="molecule type" value="Transcribed_RNA"/>
</dbReference>
<dbReference type="InterPro" id="IPR057435">
    <property type="entry name" value="Lips"/>
</dbReference>
<name>A0A2M4B9E9_9DIPT</name>
<feature type="compositionally biased region" description="Polar residues" evidence="1">
    <location>
        <begin position="12"/>
        <end position="27"/>
    </location>
</feature>
<protein>
    <submittedName>
        <fullName evidence="3">Uncharacterized protein</fullName>
    </submittedName>
</protein>
<sequence>MVQESNRKSDSGAMTASVTQRGTNNSAGGPVLVRPTSLLPPEKEPVNFQINLIGAPPEVEQLIEHIKAVAEQFLYHWKTFPINLPTPLSTSPGGGVGNGGNAAGQGTALMTAVGGAGGGGGSNANLHSTVSIGGSVAGNRKSRAINLRDLFIAPPFDELDAVAADGTGEPRLLTSAQLRSLRERGEFEVPSLNFPGQVHRWRLSQFLQKGSERTRDSLLSDLALSARFIVITAKGRLTGHFFSVAHAFRALLQGLIKLVDMVVGVPSLLAQNLDNKIKEERCRFLVAELVCRSEYEDCLDSLCGYVRHQLRRATMEKFDVNCNQAQPIPYLYVTPKGQDIDLRLFSKDTMRRALPILVGILEKETRGWFLHFRERLITELRERKMSDAEIEEEVNEEGMKDERQPKYKSIPKNTELIELGENIPQLLVQQAQSVVIMHKAVDKIQKELKKSREEMEKTLQEQHPVLSRVFPWLRAKLNSGEQTKLSKITWGAHEEALRAAQKHNLHQTVYFLNRDLAFMKEREPVLLKELKNAKTPTRNFQWACRIWSPKSWLIRRSFQGHSEVIPTVICQQATSIVTPRSDPSQPVFLVEKELIRSTSTRWPMWRLLNLFQRTWTWTWNIMFLLGVIVPWGSPLGLRALFCVKPFMADLELSQVNGTLFPRKTSITQTMTSRLVELWRHISKARTHFETEPDTGFIGKGMTRHLNRLYNYFIKGFLGSLAILILFPLLCLAVSASSIALAITAPLWMPFITVMLHLYMMLFYDLDCPDESRRNRYCILLEAVGWNIAIQGLLQPLAALAVASVLCPAIAVLVFFVGIVRYWMRLFWDAAAFHMFIKKCGRVPASDSFAVRRIAGPGLALDYYFSIKPEQALAAFEAKMELDELQAYQHSMETIICQPQKDFSQFVEACFGPFSAQLSKSVGPYRQLEREGQDLMASLHEKLEKRRRDLQTGLTTAVKSRIKLNTMELKIVIQQSAYMLEKFYPSHVIARLSISEEEFWDAKGLSVGDWAGLAGMLYADIFSLDFLTPLSDTDTQFKLEPHAQLDLSRYTEMVQNTSDIMGINGPDLLGNVYAPRGNIQVHSPYLEVSAFNPRSRVMINSRRAEKRNDTSSSGLTTPRVRARRSPIPSPKQKTQSWKPWKRKQQPKHAADKMLIPLPIPHPVHIAISIYNRDSDQPIPIESDLCWEILRSIEDCQGDQEAIVRFRELGDRVDGHHHHHGRSVGLSVDGLAAIDSSIDSLDSQNSSNSGTKDSMDMMAGATETLPCTNREVTIVMPSTILGEGANDGSTDGAMHGGTTTTTTTATIVMMPSNNGTGSVTTTVTATAANGATTPSSGTAGPTHFHWTLRNWGNGGGGSGQAASNRRRNTSYTYSSTTTSGGAGNMNSGSATNSANDSQLDQIRVDLASPEDISLDTDSSRAMFTAAYGTTV</sequence>
<feature type="transmembrane region" description="Helical" evidence="2">
    <location>
        <begin position="799"/>
        <end position="823"/>
    </location>
</feature>
<evidence type="ECO:0000256" key="1">
    <source>
        <dbReference type="SAM" id="MobiDB-lite"/>
    </source>
</evidence>
<dbReference type="Pfam" id="PF25228">
    <property type="entry name" value="Lips"/>
    <property type="match status" value="1"/>
</dbReference>
<dbReference type="PANTHER" id="PTHR37686:SF1">
    <property type="entry name" value="LD36006P"/>
    <property type="match status" value="1"/>
</dbReference>
<evidence type="ECO:0000256" key="2">
    <source>
        <dbReference type="SAM" id="Phobius"/>
    </source>
</evidence>
<evidence type="ECO:0000313" key="3">
    <source>
        <dbReference type="EMBL" id="MBW49632.1"/>
    </source>
</evidence>
<feature type="transmembrane region" description="Helical" evidence="2">
    <location>
        <begin position="617"/>
        <end position="637"/>
    </location>
</feature>
<feature type="region of interest" description="Disordered" evidence="1">
    <location>
        <begin position="1098"/>
        <end position="1147"/>
    </location>
</feature>
<proteinExistence type="predicted"/>
<feature type="compositionally biased region" description="Basic and acidic residues" evidence="1">
    <location>
        <begin position="1"/>
        <end position="10"/>
    </location>
</feature>
<feature type="region of interest" description="Disordered" evidence="1">
    <location>
        <begin position="1"/>
        <end position="40"/>
    </location>
</feature>
<keyword evidence="2" id="KW-0812">Transmembrane</keyword>